<keyword evidence="3 5" id="KW-0694">RNA-binding</keyword>
<dbReference type="PROSITE" id="PS50102">
    <property type="entry name" value="RRM"/>
    <property type="match status" value="1"/>
</dbReference>
<dbReference type="GO" id="GO:0003729">
    <property type="term" value="F:mRNA binding"/>
    <property type="evidence" value="ECO:0000318"/>
    <property type="project" value="GO_Central"/>
</dbReference>
<evidence type="ECO:0000259" key="8">
    <source>
        <dbReference type="PROSITE" id="PS50961"/>
    </source>
</evidence>
<dbReference type="EMBL" id="KK198756">
    <property type="protein sequence ID" value="KCW75923.1"/>
    <property type="molecule type" value="Genomic_DNA"/>
</dbReference>
<dbReference type="SUPFAM" id="SSF46785">
    <property type="entry name" value="Winged helix' DNA-binding domain"/>
    <property type="match status" value="1"/>
</dbReference>
<proteinExistence type="predicted"/>
<dbReference type="InterPro" id="IPR012677">
    <property type="entry name" value="Nucleotide-bd_a/b_plait_sf"/>
</dbReference>
<dbReference type="InterPro" id="IPR036390">
    <property type="entry name" value="WH_DNA-bd_sf"/>
</dbReference>
<keyword evidence="4" id="KW-0539">Nucleus</keyword>
<organism evidence="9">
    <name type="scientific">Eucalyptus grandis</name>
    <name type="common">Flooded gum</name>
    <dbReference type="NCBI Taxonomy" id="71139"/>
    <lineage>
        <taxon>Eukaryota</taxon>
        <taxon>Viridiplantae</taxon>
        <taxon>Streptophyta</taxon>
        <taxon>Embryophyta</taxon>
        <taxon>Tracheophyta</taxon>
        <taxon>Spermatophyta</taxon>
        <taxon>Magnoliopsida</taxon>
        <taxon>eudicotyledons</taxon>
        <taxon>Gunneridae</taxon>
        <taxon>Pentapetalae</taxon>
        <taxon>rosids</taxon>
        <taxon>malvids</taxon>
        <taxon>Myrtales</taxon>
        <taxon>Myrtaceae</taxon>
        <taxon>Myrtoideae</taxon>
        <taxon>Eucalypteae</taxon>
        <taxon>Eucalyptus</taxon>
    </lineage>
</organism>
<feature type="compositionally biased region" description="Basic residues" evidence="6">
    <location>
        <begin position="371"/>
        <end position="380"/>
    </location>
</feature>
<protein>
    <recommendedName>
        <fullName evidence="10">HTH La-type RNA-binding domain-containing protein</fullName>
    </recommendedName>
</protein>
<evidence type="ECO:0000256" key="4">
    <source>
        <dbReference type="ARBA" id="ARBA00023242"/>
    </source>
</evidence>
<dbReference type="eggNOG" id="KOG1855">
    <property type="taxonomic scope" value="Eukaryota"/>
</dbReference>
<dbReference type="InterPro" id="IPR006630">
    <property type="entry name" value="La_HTH"/>
</dbReference>
<feature type="domain" description="RRM" evidence="7">
    <location>
        <begin position="218"/>
        <end position="305"/>
    </location>
</feature>
<dbReference type="CDD" id="cd08033">
    <property type="entry name" value="LARP_6"/>
    <property type="match status" value="1"/>
</dbReference>
<dbReference type="FunFam" id="1.10.10.10:FF:000158">
    <property type="entry name" value="La ribonucleoprotein domain family member 7"/>
    <property type="match status" value="1"/>
</dbReference>
<name>A0A059CBX6_EUCGR</name>
<dbReference type="InterPro" id="IPR002344">
    <property type="entry name" value="Lupus_La"/>
</dbReference>
<dbReference type="OMA" id="QMGKYGQ"/>
<dbReference type="InParanoid" id="A0A059CBX6"/>
<dbReference type="Gramene" id="KCW75923">
    <property type="protein sequence ID" value="KCW75923"/>
    <property type="gene ID" value="EUGRSUZ_D00299"/>
</dbReference>
<dbReference type="GO" id="GO:0005634">
    <property type="term" value="C:nucleus"/>
    <property type="evidence" value="ECO:0000318"/>
    <property type="project" value="GO_Central"/>
</dbReference>
<comment type="function">
    <text evidence="1">Transcriptional regulator.</text>
</comment>
<dbReference type="SUPFAM" id="SSF54928">
    <property type="entry name" value="RNA-binding domain, RBD"/>
    <property type="match status" value="1"/>
</dbReference>
<dbReference type="GO" id="GO:1990904">
    <property type="term" value="C:ribonucleoprotein complex"/>
    <property type="evidence" value="ECO:0007669"/>
    <property type="project" value="InterPro"/>
</dbReference>
<dbReference type="InterPro" id="IPR045180">
    <property type="entry name" value="La_dom_prot"/>
</dbReference>
<feature type="compositionally biased region" description="Pro residues" evidence="6">
    <location>
        <begin position="72"/>
        <end position="81"/>
    </location>
</feature>
<sequence length="428" mass="47017">MPQNEVTLNCNYPNGKRERTKRAGSLARSPPTESPPPLSRPPFTMAPEGEAEPPAAAATAAAGDGEEVELLLPPPPPPLPDPASVGSPEEKASRDLSPSSDDDANPDHGNDEGLAQAAAAAAADDLKQKIIRQVEYYFSDENLPTDNYMMGWIKKNKQGFVPIGVIASFRKMKKLTQDHSVVATALKESTFLVVSPDEKKVKRLHPFPSTEALDPKLCTVLVENLPEDHSVENLERIFSEVGKVKSVSVHNPSAVEEPKKHGKPEKLHSTKLHALIEYETVEAAEKAVAALNNEEDWRNGMHVKILKRMGKQGQRKINWRVTVSERNGSAHLFNQVGVEEDHKLSEHHDSVPDEEDGDRIPKDKNGDRSRNHGRPKRYNHRGMNGYGHGTTTSTHIVEPSKPPSGPRMPDGTRGFTMGRGRPLVPDLS</sequence>
<dbReference type="InterPro" id="IPR035979">
    <property type="entry name" value="RBD_domain_sf"/>
</dbReference>
<evidence type="ECO:0008006" key="10">
    <source>
        <dbReference type="Google" id="ProtNLM"/>
    </source>
</evidence>
<feature type="region of interest" description="Disordered" evidence="6">
    <location>
        <begin position="1"/>
        <end position="112"/>
    </location>
</feature>
<feature type="compositionally biased region" description="Basic and acidic residues" evidence="6">
    <location>
        <begin position="358"/>
        <end position="370"/>
    </location>
</feature>
<gene>
    <name evidence="9" type="ORF">EUGRSUZ_D00299</name>
</gene>
<dbReference type="FunCoup" id="A0A059CBX6">
    <property type="interactions" value="761"/>
</dbReference>
<dbReference type="InterPro" id="IPR036388">
    <property type="entry name" value="WH-like_DNA-bd_sf"/>
</dbReference>
<dbReference type="GO" id="GO:0006396">
    <property type="term" value="P:RNA processing"/>
    <property type="evidence" value="ECO:0007669"/>
    <property type="project" value="InterPro"/>
</dbReference>
<dbReference type="Gene3D" id="1.10.10.10">
    <property type="entry name" value="Winged helix-like DNA-binding domain superfamily/Winged helix DNA-binding domain"/>
    <property type="match status" value="1"/>
</dbReference>
<dbReference type="Pfam" id="PF00076">
    <property type="entry name" value="RRM_1"/>
    <property type="match status" value="1"/>
</dbReference>
<evidence type="ECO:0000256" key="2">
    <source>
        <dbReference type="ARBA" id="ARBA00004123"/>
    </source>
</evidence>
<dbReference type="InterPro" id="IPR000504">
    <property type="entry name" value="RRM_dom"/>
</dbReference>
<comment type="subcellular location">
    <subcellularLocation>
        <location evidence="2">Nucleus</location>
    </subcellularLocation>
</comment>
<dbReference type="AlphaFoldDB" id="A0A059CBX6"/>
<dbReference type="SMART" id="SM00360">
    <property type="entry name" value="RRM"/>
    <property type="match status" value="1"/>
</dbReference>
<dbReference type="PANTHER" id="PTHR22792:SF159">
    <property type="entry name" value="LA-RELATED PROTEIN 1B-RELATED"/>
    <property type="match status" value="1"/>
</dbReference>
<dbReference type="Gene3D" id="3.30.70.330">
    <property type="match status" value="1"/>
</dbReference>
<evidence type="ECO:0000256" key="5">
    <source>
        <dbReference type="PROSITE-ProRule" id="PRU00332"/>
    </source>
</evidence>
<dbReference type="STRING" id="71139.A0A059CBX6"/>
<evidence type="ECO:0000256" key="6">
    <source>
        <dbReference type="SAM" id="MobiDB-lite"/>
    </source>
</evidence>
<evidence type="ECO:0000313" key="9">
    <source>
        <dbReference type="EMBL" id="KCW75923.1"/>
    </source>
</evidence>
<dbReference type="Pfam" id="PF05383">
    <property type="entry name" value="La"/>
    <property type="match status" value="1"/>
</dbReference>
<dbReference type="SMART" id="SM00715">
    <property type="entry name" value="LA"/>
    <property type="match status" value="1"/>
</dbReference>
<feature type="compositionally biased region" description="Low complexity" evidence="6">
    <location>
        <begin position="46"/>
        <end position="63"/>
    </location>
</feature>
<feature type="region of interest" description="Disordered" evidence="6">
    <location>
        <begin position="341"/>
        <end position="428"/>
    </location>
</feature>
<feature type="compositionally biased region" description="Basic and acidic residues" evidence="6">
    <location>
        <begin position="341"/>
        <end position="351"/>
    </location>
</feature>
<dbReference type="PRINTS" id="PR00302">
    <property type="entry name" value="LUPUSLA"/>
</dbReference>
<reference evidence="9" key="1">
    <citation type="submission" date="2013-07" db="EMBL/GenBank/DDBJ databases">
        <title>The genome of Eucalyptus grandis.</title>
        <authorList>
            <person name="Schmutz J."/>
            <person name="Hayes R."/>
            <person name="Myburg A."/>
            <person name="Tuskan G."/>
            <person name="Grattapaglia D."/>
            <person name="Rokhsar D.S."/>
        </authorList>
    </citation>
    <scope>NUCLEOTIDE SEQUENCE</scope>
    <source>
        <tissue evidence="9">Leaf extractions</tissue>
    </source>
</reference>
<dbReference type="PANTHER" id="PTHR22792">
    <property type="entry name" value="LUPUS LA PROTEIN-RELATED"/>
    <property type="match status" value="1"/>
</dbReference>
<accession>A0A059CBX6</accession>
<evidence type="ECO:0000256" key="3">
    <source>
        <dbReference type="ARBA" id="ARBA00022884"/>
    </source>
</evidence>
<feature type="compositionally biased region" description="Polar residues" evidence="6">
    <location>
        <begin position="1"/>
        <end position="12"/>
    </location>
</feature>
<evidence type="ECO:0000256" key="1">
    <source>
        <dbReference type="ARBA" id="ARBA00002339"/>
    </source>
</evidence>
<dbReference type="PROSITE" id="PS50961">
    <property type="entry name" value="HTH_LA"/>
    <property type="match status" value="1"/>
</dbReference>
<feature type="domain" description="HTH La-type RNA-binding" evidence="8">
    <location>
        <begin position="120"/>
        <end position="211"/>
    </location>
</feature>
<evidence type="ECO:0000259" key="7">
    <source>
        <dbReference type="PROSITE" id="PS50102"/>
    </source>
</evidence>